<gene>
    <name evidence="17" type="primary">cybH</name>
    <name evidence="17" type="ORF">J2R62_04945</name>
</gene>
<dbReference type="EMBL" id="JAFNAA010000004">
    <property type="protein sequence ID" value="MBO1107578.1"/>
    <property type="molecule type" value="Genomic_DNA"/>
</dbReference>
<keyword evidence="11 15" id="KW-0472">Membrane</keyword>
<reference evidence="17" key="1">
    <citation type="submission" date="2021-03" db="EMBL/GenBank/DDBJ databases">
        <title>Plesiomonas shigelloides zfcc0051, isolated from zebrafish feces.</title>
        <authorList>
            <person name="Vanderhoek Z."/>
            <person name="Gaulke C."/>
        </authorList>
    </citation>
    <scope>NUCLEOTIDE SEQUENCE</scope>
    <source>
        <strain evidence="17">Zfcc0051</strain>
    </source>
</reference>
<evidence type="ECO:0000256" key="2">
    <source>
        <dbReference type="ARBA" id="ARBA00008622"/>
    </source>
</evidence>
<feature type="transmembrane region" description="Helical" evidence="15">
    <location>
        <begin position="208"/>
        <end position="225"/>
    </location>
</feature>
<dbReference type="PROSITE" id="PS00883">
    <property type="entry name" value="NI_HGENASE_CYTB_2"/>
    <property type="match status" value="1"/>
</dbReference>
<dbReference type="PANTHER" id="PTHR30485">
    <property type="entry name" value="NI/FE-HYDROGENASE 1 B-TYPE CYTOCHROME SUBUNIT"/>
    <property type="match status" value="1"/>
</dbReference>
<dbReference type="Proteomes" id="UP000664658">
    <property type="component" value="Unassembled WGS sequence"/>
</dbReference>
<feature type="domain" description="Cytochrome b561 bacterial/Ni-hydrogenase" evidence="16">
    <location>
        <begin position="36"/>
        <end position="242"/>
    </location>
</feature>
<feature type="compositionally biased region" description="Basic and acidic residues" evidence="14">
    <location>
        <begin position="276"/>
        <end position="285"/>
    </location>
</feature>
<dbReference type="AlphaFoldDB" id="A0A8I2B4H5"/>
<sequence length="285" mass="33100">MQHEKEASVPLQNREGTAAQSVEVTLPAEVQSHYVFEAPVRIWHWGMVLCMMVLIPTGYWIGKPLPSVQGEATYLFYMGYIRFAHFAAGLVFIVGLLFRIYWAFVGNKYSRELFVPHVWEKDWWHRFFYEVRWYLFLEKKPHSTIGHNPIAQTAMFGYILLSIYMALTGLALYSENTQYAIFKPFRAVVEFFYWTGGNSIDIHSWHRLGMWMICVFILGHVYLAIREDIMSNDTMISTMVNGYRSPKVKRRKIQVAKMPVTQSDIAESKAAATTKNKTDKQGNPE</sequence>
<evidence type="ECO:0000256" key="13">
    <source>
        <dbReference type="ARBA" id="ARBA00069182"/>
    </source>
</evidence>
<dbReference type="PRINTS" id="PR00161">
    <property type="entry name" value="NIHGNASECYTB"/>
</dbReference>
<evidence type="ECO:0000256" key="7">
    <source>
        <dbReference type="ARBA" id="ARBA00022723"/>
    </source>
</evidence>
<keyword evidence="8" id="KW-0249">Electron transport</keyword>
<evidence type="ECO:0000256" key="3">
    <source>
        <dbReference type="ARBA" id="ARBA00022448"/>
    </source>
</evidence>
<dbReference type="InterPro" id="IPR016174">
    <property type="entry name" value="Di-haem_cyt_TM"/>
</dbReference>
<dbReference type="InterPro" id="IPR011577">
    <property type="entry name" value="Cyt_b561_bac/Ni-Hgenase"/>
</dbReference>
<organism evidence="17 18">
    <name type="scientific">Plesiomonas shigelloides</name>
    <name type="common">Aeromonas shigelloides</name>
    <dbReference type="NCBI Taxonomy" id="703"/>
    <lineage>
        <taxon>Bacteria</taxon>
        <taxon>Pseudomonadati</taxon>
        <taxon>Pseudomonadota</taxon>
        <taxon>Gammaproteobacteria</taxon>
        <taxon>Enterobacterales</taxon>
        <taxon>Enterobacteriaceae</taxon>
        <taxon>Plesiomonas</taxon>
    </lineage>
</organism>
<proteinExistence type="inferred from homology"/>
<dbReference type="GO" id="GO:0022904">
    <property type="term" value="P:respiratory electron transport chain"/>
    <property type="evidence" value="ECO:0007669"/>
    <property type="project" value="InterPro"/>
</dbReference>
<evidence type="ECO:0000256" key="6">
    <source>
        <dbReference type="ARBA" id="ARBA00022692"/>
    </source>
</evidence>
<keyword evidence="7" id="KW-0479">Metal-binding</keyword>
<evidence type="ECO:0000313" key="17">
    <source>
        <dbReference type="EMBL" id="MBO1107578.1"/>
    </source>
</evidence>
<dbReference type="NCBIfam" id="TIGR02125">
    <property type="entry name" value="CytB-hydogenase"/>
    <property type="match status" value="1"/>
</dbReference>
<comment type="subcellular location">
    <subcellularLocation>
        <location evidence="1">Cell membrane</location>
        <topology evidence="1">Multi-pass membrane protein</topology>
    </subcellularLocation>
</comment>
<keyword evidence="9 15" id="KW-1133">Transmembrane helix</keyword>
<name>A0A8I2B4H5_PLESH</name>
<keyword evidence="3" id="KW-0813">Transport</keyword>
<keyword evidence="6 15" id="KW-0812">Transmembrane</keyword>
<dbReference type="PANTHER" id="PTHR30485:SF0">
    <property type="entry name" value="NI_FE-HYDROGENASE 1 B-TYPE CYTOCHROME SUBUNIT-RELATED"/>
    <property type="match status" value="1"/>
</dbReference>
<keyword evidence="4" id="KW-1003">Cell membrane</keyword>
<comment type="function">
    <text evidence="12">Probable b-type cytochrome.</text>
</comment>
<evidence type="ECO:0000256" key="5">
    <source>
        <dbReference type="ARBA" id="ARBA00022617"/>
    </source>
</evidence>
<keyword evidence="5" id="KW-0349">Heme</keyword>
<evidence type="ECO:0000256" key="12">
    <source>
        <dbReference type="ARBA" id="ARBA00056801"/>
    </source>
</evidence>
<evidence type="ECO:0000256" key="8">
    <source>
        <dbReference type="ARBA" id="ARBA00022982"/>
    </source>
</evidence>
<accession>A0A8I2B4H5</accession>
<evidence type="ECO:0000313" key="18">
    <source>
        <dbReference type="Proteomes" id="UP000664658"/>
    </source>
</evidence>
<evidence type="ECO:0000259" key="16">
    <source>
        <dbReference type="Pfam" id="PF01292"/>
    </source>
</evidence>
<feature type="transmembrane region" description="Helical" evidence="15">
    <location>
        <begin position="42"/>
        <end position="62"/>
    </location>
</feature>
<feature type="region of interest" description="Disordered" evidence="14">
    <location>
        <begin position="259"/>
        <end position="285"/>
    </location>
</feature>
<dbReference type="GO" id="GO:0005506">
    <property type="term" value="F:iron ion binding"/>
    <property type="evidence" value="ECO:0007669"/>
    <property type="project" value="InterPro"/>
</dbReference>
<evidence type="ECO:0000256" key="1">
    <source>
        <dbReference type="ARBA" id="ARBA00004651"/>
    </source>
</evidence>
<dbReference type="GO" id="GO:0020037">
    <property type="term" value="F:heme binding"/>
    <property type="evidence" value="ECO:0007669"/>
    <property type="project" value="TreeGrafter"/>
</dbReference>
<dbReference type="InterPro" id="IPR000516">
    <property type="entry name" value="Ni-dep_Hydgase_cyt-B"/>
</dbReference>
<keyword evidence="10" id="KW-0408">Iron</keyword>
<dbReference type="Pfam" id="PF01292">
    <property type="entry name" value="Ni_hydr_CYTB"/>
    <property type="match status" value="1"/>
</dbReference>
<evidence type="ECO:0000256" key="10">
    <source>
        <dbReference type="ARBA" id="ARBA00023004"/>
    </source>
</evidence>
<dbReference type="InterPro" id="IPR051542">
    <property type="entry name" value="Hydrogenase_cytochrome"/>
</dbReference>
<dbReference type="GO" id="GO:0005886">
    <property type="term" value="C:plasma membrane"/>
    <property type="evidence" value="ECO:0007669"/>
    <property type="project" value="UniProtKB-SubCell"/>
</dbReference>
<dbReference type="Gene3D" id="1.20.950.20">
    <property type="entry name" value="Transmembrane di-heme cytochromes, Chain C"/>
    <property type="match status" value="1"/>
</dbReference>
<dbReference type="GO" id="GO:0009055">
    <property type="term" value="F:electron transfer activity"/>
    <property type="evidence" value="ECO:0007669"/>
    <property type="project" value="InterPro"/>
</dbReference>
<protein>
    <recommendedName>
        <fullName evidence="13">Probable Ni/Fe-hydrogenase 1 B-type cytochrome subunit</fullName>
    </recommendedName>
</protein>
<evidence type="ECO:0000256" key="15">
    <source>
        <dbReference type="SAM" id="Phobius"/>
    </source>
</evidence>
<dbReference type="FunFam" id="1.20.950.20:FF:000003">
    <property type="entry name" value="Ni/Fe-hydrogenase 1 b-type cytochrome subunit"/>
    <property type="match status" value="1"/>
</dbReference>
<feature type="transmembrane region" description="Helical" evidence="15">
    <location>
        <begin position="155"/>
        <end position="173"/>
    </location>
</feature>
<comment type="similarity">
    <text evidence="2">Belongs to the HupC/HyaC/HydC family.</text>
</comment>
<dbReference type="SUPFAM" id="SSF81342">
    <property type="entry name" value="Transmembrane di-heme cytochromes"/>
    <property type="match status" value="1"/>
</dbReference>
<comment type="caution">
    <text evidence="17">The sequence shown here is derived from an EMBL/GenBank/DDBJ whole genome shotgun (WGS) entry which is preliminary data.</text>
</comment>
<evidence type="ECO:0000256" key="9">
    <source>
        <dbReference type="ARBA" id="ARBA00022989"/>
    </source>
</evidence>
<evidence type="ECO:0000256" key="14">
    <source>
        <dbReference type="SAM" id="MobiDB-lite"/>
    </source>
</evidence>
<feature type="transmembrane region" description="Helical" evidence="15">
    <location>
        <begin position="83"/>
        <end position="104"/>
    </location>
</feature>
<evidence type="ECO:0000256" key="11">
    <source>
        <dbReference type="ARBA" id="ARBA00023136"/>
    </source>
</evidence>
<evidence type="ECO:0000256" key="4">
    <source>
        <dbReference type="ARBA" id="ARBA00022475"/>
    </source>
</evidence>